<dbReference type="GO" id="GO:0003676">
    <property type="term" value="F:nucleic acid binding"/>
    <property type="evidence" value="ECO:0007669"/>
    <property type="project" value="InterPro"/>
</dbReference>
<dbReference type="Proteomes" id="UP000663829">
    <property type="component" value="Unassembled WGS sequence"/>
</dbReference>
<proteinExistence type="predicted"/>
<dbReference type="InterPro" id="IPR036397">
    <property type="entry name" value="RNaseH_sf"/>
</dbReference>
<dbReference type="EMBL" id="CAJOBC010004786">
    <property type="protein sequence ID" value="CAF3840753.1"/>
    <property type="molecule type" value="Genomic_DNA"/>
</dbReference>
<dbReference type="PROSITE" id="PS50994">
    <property type="entry name" value="INTEGRASE"/>
    <property type="match status" value="1"/>
</dbReference>
<reference evidence="3" key="1">
    <citation type="submission" date="2021-02" db="EMBL/GenBank/DDBJ databases">
        <authorList>
            <person name="Nowell W R."/>
        </authorList>
    </citation>
    <scope>NUCLEOTIDE SEQUENCE</scope>
</reference>
<dbReference type="AlphaFoldDB" id="A0A814M7Q4"/>
<comment type="caution">
    <text evidence="3">The sequence shown here is derived from an EMBL/GenBank/DDBJ whole genome shotgun (WGS) entry which is preliminary data.</text>
</comment>
<name>A0A814M7Q4_9BILA</name>
<dbReference type="InterPro" id="IPR012337">
    <property type="entry name" value="RNaseH-like_sf"/>
</dbReference>
<keyword evidence="5" id="KW-1185">Reference proteome</keyword>
<dbReference type="OrthoDB" id="422540at2759"/>
<gene>
    <name evidence="3" type="ORF">GPM918_LOCUS17420</name>
    <name evidence="4" type="ORF">SRO942_LOCUS17421</name>
</gene>
<evidence type="ECO:0000259" key="2">
    <source>
        <dbReference type="PROSITE" id="PS50994"/>
    </source>
</evidence>
<dbReference type="Gene3D" id="1.10.340.70">
    <property type="match status" value="1"/>
</dbReference>
<dbReference type="SUPFAM" id="SSF53098">
    <property type="entry name" value="Ribonuclease H-like"/>
    <property type="match status" value="1"/>
</dbReference>
<dbReference type="PANTHER" id="PTHR37984:SF15">
    <property type="entry name" value="INTEGRASE CATALYTIC DOMAIN-CONTAINING PROTEIN"/>
    <property type="match status" value="1"/>
</dbReference>
<organism evidence="3 5">
    <name type="scientific">Didymodactylos carnosus</name>
    <dbReference type="NCBI Taxonomy" id="1234261"/>
    <lineage>
        <taxon>Eukaryota</taxon>
        <taxon>Metazoa</taxon>
        <taxon>Spiralia</taxon>
        <taxon>Gnathifera</taxon>
        <taxon>Rotifera</taxon>
        <taxon>Eurotatoria</taxon>
        <taxon>Bdelloidea</taxon>
        <taxon>Philodinida</taxon>
        <taxon>Philodinidae</taxon>
        <taxon>Didymodactylos</taxon>
    </lineage>
</organism>
<protein>
    <recommendedName>
        <fullName evidence="2">Integrase catalytic domain-containing protein</fullName>
    </recommendedName>
</protein>
<dbReference type="InterPro" id="IPR001584">
    <property type="entry name" value="Integrase_cat-core"/>
</dbReference>
<feature type="region of interest" description="Disordered" evidence="1">
    <location>
        <begin position="55"/>
        <end position="74"/>
    </location>
</feature>
<feature type="domain" description="Integrase catalytic" evidence="2">
    <location>
        <begin position="242"/>
        <end position="362"/>
    </location>
</feature>
<dbReference type="InterPro" id="IPR050951">
    <property type="entry name" value="Retrovirus_Pol_polyprotein"/>
</dbReference>
<evidence type="ECO:0000313" key="5">
    <source>
        <dbReference type="Proteomes" id="UP000663829"/>
    </source>
</evidence>
<dbReference type="Pfam" id="PF17921">
    <property type="entry name" value="Integrase_H2C2"/>
    <property type="match status" value="1"/>
</dbReference>
<dbReference type="EMBL" id="CAJNOQ010004785">
    <property type="protein sequence ID" value="CAF1073931.1"/>
    <property type="molecule type" value="Genomic_DNA"/>
</dbReference>
<dbReference type="Gene3D" id="3.30.420.10">
    <property type="entry name" value="Ribonuclease H-like superfamily/Ribonuclease H"/>
    <property type="match status" value="1"/>
</dbReference>
<sequence length="484" mass="56180">MGSFQNPNVDVTDELMEIEYGLEVSVPHPHDGDRVSYSSTLADVVGVITRSAAKKEQAQITAGQSETETEEETYDPKAQEIELTTYKVLPHHPDITRLIEEQLQDLEIRKKLVEIQKNPTKHPYLLEDSVLYKLQSRDDGKTVSKLIYLPKSMIRPALYSYHDHPLSGHFGSQRTYDKMKYKYWWPNMQQTIVEYIESCMKCKQNNYSRQKKPGHMHLIEPPFGPFQVIGIDFCGSFLRTPIVALADCSAQSTAQALYDEYICKYGVPTTILSDNGSHFQNQLMTALTQSLGHNHIYSTTYHPQANGCVERFNATFVPQLAKLQDEKANNWDEFLPSVVFAYNTRQHFSTKYSPFQLQYGRAPRLPPDQAPPTVIFNKPCNYFYQLQKNLEIYHKIARENIIRNQQLSKQRYDRNRRDPHYKVGDLVLTRYYGIRHKLSEQYSKFPARIIEVQHPVYWVQQVETTAIARVHVNDLRLVLEQPVL</sequence>
<dbReference type="InterPro" id="IPR041588">
    <property type="entry name" value="Integrase_H2C2"/>
</dbReference>
<evidence type="ECO:0000256" key="1">
    <source>
        <dbReference type="SAM" id="MobiDB-lite"/>
    </source>
</evidence>
<dbReference type="FunFam" id="1.10.340.70:FF:000001">
    <property type="entry name" value="Retrovirus-related Pol polyprotein from transposon gypsy-like Protein"/>
    <property type="match status" value="1"/>
</dbReference>
<dbReference type="Proteomes" id="UP000681722">
    <property type="component" value="Unassembled WGS sequence"/>
</dbReference>
<dbReference type="PANTHER" id="PTHR37984">
    <property type="entry name" value="PROTEIN CBG26694"/>
    <property type="match status" value="1"/>
</dbReference>
<evidence type="ECO:0000313" key="3">
    <source>
        <dbReference type="EMBL" id="CAF1073931.1"/>
    </source>
</evidence>
<evidence type="ECO:0000313" key="4">
    <source>
        <dbReference type="EMBL" id="CAF3840753.1"/>
    </source>
</evidence>
<accession>A0A814M7Q4</accession>
<dbReference type="GO" id="GO:0015074">
    <property type="term" value="P:DNA integration"/>
    <property type="evidence" value="ECO:0007669"/>
    <property type="project" value="InterPro"/>
</dbReference>